<comment type="catalytic activity">
    <reaction evidence="6">
        <text>(6S)-NADPHX + ADP = AMP + phosphate + NADPH + H(+)</text>
        <dbReference type="Rhea" id="RHEA:32235"/>
        <dbReference type="ChEBI" id="CHEBI:15378"/>
        <dbReference type="ChEBI" id="CHEBI:43474"/>
        <dbReference type="ChEBI" id="CHEBI:57783"/>
        <dbReference type="ChEBI" id="CHEBI:64076"/>
        <dbReference type="ChEBI" id="CHEBI:456215"/>
        <dbReference type="ChEBI" id="CHEBI:456216"/>
        <dbReference type="EC" id="4.2.1.136"/>
    </reaction>
</comment>
<dbReference type="PROSITE" id="PS51383">
    <property type="entry name" value="YJEF_C_3"/>
    <property type="match status" value="1"/>
</dbReference>
<keyword evidence="3 6" id="KW-0521">NADP</keyword>
<dbReference type="HAMAP" id="MF_01965">
    <property type="entry name" value="NADHX_dehydratase"/>
    <property type="match status" value="1"/>
</dbReference>
<evidence type="ECO:0000259" key="7">
    <source>
        <dbReference type="PROSITE" id="PS51383"/>
    </source>
</evidence>
<evidence type="ECO:0000256" key="1">
    <source>
        <dbReference type="ARBA" id="ARBA00022741"/>
    </source>
</evidence>
<evidence type="ECO:0000313" key="9">
    <source>
        <dbReference type="Proteomes" id="UP000238308"/>
    </source>
</evidence>
<comment type="cofactor">
    <cofactor evidence="6">
        <name>Mg(2+)</name>
        <dbReference type="ChEBI" id="CHEBI:18420"/>
    </cofactor>
</comment>
<dbReference type="RefSeq" id="WP_106228195.1">
    <property type="nucleotide sequence ID" value="NZ_PVTV01000015.1"/>
</dbReference>
<keyword evidence="8" id="KW-0808">Transferase</keyword>
<dbReference type="AlphaFoldDB" id="A0A2T0XE45"/>
<evidence type="ECO:0000313" key="8">
    <source>
        <dbReference type="EMBL" id="PRY97229.1"/>
    </source>
</evidence>
<dbReference type="CDD" id="cd01171">
    <property type="entry name" value="YXKO-related"/>
    <property type="match status" value="1"/>
</dbReference>
<proteinExistence type="inferred from homology"/>
<evidence type="ECO:0000256" key="3">
    <source>
        <dbReference type="ARBA" id="ARBA00022857"/>
    </source>
</evidence>
<organism evidence="8 9">
    <name type="scientific">Jezberella montanilacus</name>
    <dbReference type="NCBI Taxonomy" id="323426"/>
    <lineage>
        <taxon>Bacteria</taxon>
        <taxon>Pseudomonadati</taxon>
        <taxon>Pseudomonadota</taxon>
        <taxon>Betaproteobacteria</taxon>
        <taxon>Burkholderiales</taxon>
        <taxon>Alcaligenaceae</taxon>
        <taxon>Jezberella</taxon>
    </lineage>
</organism>
<comment type="subunit">
    <text evidence="6">Homotetramer.</text>
</comment>
<dbReference type="PROSITE" id="PS01050">
    <property type="entry name" value="YJEF_C_2"/>
    <property type="match status" value="1"/>
</dbReference>
<evidence type="ECO:0000256" key="5">
    <source>
        <dbReference type="ARBA" id="ARBA00023239"/>
    </source>
</evidence>
<comment type="function">
    <text evidence="6">Catalyzes the dehydration of the S-form of NAD(P)HX at the expense of ADP, which is converted to AMP. Together with NAD(P)HX epimerase, which catalyzes the epimerization of the S- and R-forms, the enzyme allows the repair of both epimers of NAD(P)HX, a damaged form of NAD(P)H that is a result of enzymatic or heat-dependent hydration.</text>
</comment>
<evidence type="ECO:0000256" key="6">
    <source>
        <dbReference type="HAMAP-Rule" id="MF_01965"/>
    </source>
</evidence>
<keyword evidence="5 6" id="KW-0456">Lyase</keyword>
<feature type="binding site" evidence="6">
    <location>
        <position position="101"/>
    </location>
    <ligand>
        <name>(6S)-NADPHX</name>
        <dbReference type="ChEBI" id="CHEBI:64076"/>
    </ligand>
</feature>
<dbReference type="InterPro" id="IPR029056">
    <property type="entry name" value="Ribokinase-like"/>
</dbReference>
<dbReference type="Pfam" id="PF01256">
    <property type="entry name" value="Carb_kinase"/>
    <property type="match status" value="1"/>
</dbReference>
<dbReference type="GO" id="GO:0046496">
    <property type="term" value="P:nicotinamide nucleotide metabolic process"/>
    <property type="evidence" value="ECO:0007669"/>
    <property type="project" value="UniProtKB-UniRule"/>
</dbReference>
<protein>
    <recommendedName>
        <fullName evidence="6">ADP-dependent (S)-NAD(P)H-hydrate dehydratase</fullName>
        <ecNumber evidence="6">4.2.1.136</ecNumber>
    </recommendedName>
    <alternativeName>
        <fullName evidence="6">ADP-dependent NAD(P)HX dehydratase</fullName>
    </alternativeName>
</protein>
<keyword evidence="4 6" id="KW-0520">NAD</keyword>
<reference evidence="8 9" key="1">
    <citation type="submission" date="2018-03" db="EMBL/GenBank/DDBJ databases">
        <title>Genomic Encyclopedia of Type Strains, Phase III (KMG-III): the genomes of soil and plant-associated and newly described type strains.</title>
        <authorList>
            <person name="Whitman W."/>
        </authorList>
    </citation>
    <scope>NUCLEOTIDE SEQUENCE [LARGE SCALE GENOMIC DNA]</scope>
    <source>
        <strain evidence="8 9">MWH-P2sevCIIIb</strain>
    </source>
</reference>
<dbReference type="Proteomes" id="UP000238308">
    <property type="component" value="Unassembled WGS sequence"/>
</dbReference>
<dbReference type="GO" id="GO:0052855">
    <property type="term" value="F:ADP-dependent NAD(P)H-hydrate dehydratase activity"/>
    <property type="evidence" value="ECO:0007669"/>
    <property type="project" value="UniProtKB-UniRule"/>
</dbReference>
<name>A0A2T0XE45_9BURK</name>
<keyword evidence="9" id="KW-1185">Reference proteome</keyword>
<keyword evidence="2 6" id="KW-0067">ATP-binding</keyword>
<dbReference type="EC" id="4.2.1.136" evidence="6"/>
<dbReference type="SUPFAM" id="SSF53613">
    <property type="entry name" value="Ribokinase-like"/>
    <property type="match status" value="1"/>
</dbReference>
<keyword evidence="8" id="KW-0418">Kinase</keyword>
<comment type="catalytic activity">
    <reaction evidence="6">
        <text>(6S)-NADHX + ADP = AMP + phosphate + NADH + H(+)</text>
        <dbReference type="Rhea" id="RHEA:32223"/>
        <dbReference type="ChEBI" id="CHEBI:15378"/>
        <dbReference type="ChEBI" id="CHEBI:43474"/>
        <dbReference type="ChEBI" id="CHEBI:57945"/>
        <dbReference type="ChEBI" id="CHEBI:64074"/>
        <dbReference type="ChEBI" id="CHEBI:456215"/>
        <dbReference type="ChEBI" id="CHEBI:456216"/>
        <dbReference type="EC" id="4.2.1.136"/>
    </reaction>
</comment>
<dbReference type="GO" id="GO:0005524">
    <property type="term" value="F:ATP binding"/>
    <property type="evidence" value="ECO:0007669"/>
    <property type="project" value="UniProtKB-KW"/>
</dbReference>
<evidence type="ECO:0000256" key="4">
    <source>
        <dbReference type="ARBA" id="ARBA00023027"/>
    </source>
</evidence>
<dbReference type="InterPro" id="IPR017953">
    <property type="entry name" value="Carbohydrate_kinase_pred_CS"/>
</dbReference>
<feature type="binding site" evidence="6">
    <location>
        <position position="39"/>
    </location>
    <ligand>
        <name>(6S)-NADPHX</name>
        <dbReference type="ChEBI" id="CHEBI:64076"/>
    </ligand>
</feature>
<gene>
    <name evidence="6" type="primary">nnrD</name>
    <name evidence="8" type="ORF">BCM14_2370</name>
</gene>
<feature type="domain" description="YjeF C-terminal" evidence="7">
    <location>
        <begin position="4"/>
        <end position="285"/>
    </location>
</feature>
<dbReference type="PANTHER" id="PTHR12592">
    <property type="entry name" value="ATP-DEPENDENT (S)-NAD(P)H-HYDRATE DEHYDRATASE FAMILY MEMBER"/>
    <property type="match status" value="1"/>
</dbReference>
<dbReference type="GO" id="GO:0110051">
    <property type="term" value="P:metabolite repair"/>
    <property type="evidence" value="ECO:0007669"/>
    <property type="project" value="TreeGrafter"/>
</dbReference>
<keyword evidence="1 6" id="KW-0547">Nucleotide-binding</keyword>
<dbReference type="PANTHER" id="PTHR12592:SF0">
    <property type="entry name" value="ATP-DEPENDENT (S)-NAD(P)H-HYDRATE DEHYDRATASE"/>
    <property type="match status" value="1"/>
</dbReference>
<dbReference type="GO" id="GO:0052856">
    <property type="term" value="F:NAD(P)HX epimerase activity"/>
    <property type="evidence" value="ECO:0007669"/>
    <property type="project" value="TreeGrafter"/>
</dbReference>
<comment type="caution">
    <text evidence="8">The sequence shown here is derived from an EMBL/GenBank/DDBJ whole genome shotgun (WGS) entry which is preliminary data.</text>
</comment>
<dbReference type="GO" id="GO:0016301">
    <property type="term" value="F:kinase activity"/>
    <property type="evidence" value="ECO:0007669"/>
    <property type="project" value="UniProtKB-KW"/>
</dbReference>
<feature type="binding site" evidence="6">
    <location>
        <position position="220"/>
    </location>
    <ligand>
        <name>AMP</name>
        <dbReference type="ChEBI" id="CHEBI:456215"/>
    </ligand>
</feature>
<evidence type="ECO:0000256" key="2">
    <source>
        <dbReference type="ARBA" id="ARBA00022840"/>
    </source>
</evidence>
<feature type="binding site" evidence="6">
    <location>
        <begin position="191"/>
        <end position="195"/>
    </location>
    <ligand>
        <name>AMP</name>
        <dbReference type="ChEBI" id="CHEBI:456215"/>
    </ligand>
</feature>
<dbReference type="EMBL" id="PVTV01000015">
    <property type="protein sequence ID" value="PRY97229.1"/>
    <property type="molecule type" value="Genomic_DNA"/>
</dbReference>
<comment type="similarity">
    <text evidence="6">Belongs to the NnrD/CARKD family.</text>
</comment>
<dbReference type="OrthoDB" id="9806925at2"/>
<sequence length="290" mass="30530">MKTLDALDYIGKLARKPDAHKGNTGKALLIGGAPTMAGALILAGKSALHSGAGLTLLMMLDPRSLGVVTNQPELMMHDANQQQPDEALSIIKPTIIAIGPGIGISELARAWLHAALNRLGPLIIDADALNLVATHPDLLELLRQRTSPTTLTPHPGEAARLLSCHTDQVQEDREGAIHALVRLTHAVVVLKGHHTLIAGPGYETVICMQGNPGMAVGGMGDTLTGCIAGIAAQGLTREMNLFDATCLAVQLHAMGGDQLVKKQSGPIGLTPSELSLEIRSLINHWLSQHI</sequence>
<dbReference type="InterPro" id="IPR000631">
    <property type="entry name" value="CARKD"/>
</dbReference>
<feature type="binding site" evidence="6">
    <location>
        <position position="154"/>
    </location>
    <ligand>
        <name>(6S)-NADPHX</name>
        <dbReference type="ChEBI" id="CHEBI:64076"/>
    </ligand>
</feature>
<dbReference type="Gene3D" id="3.40.1190.20">
    <property type="match status" value="1"/>
</dbReference>
<accession>A0A2T0XE45</accession>
<dbReference type="NCBIfam" id="TIGR00196">
    <property type="entry name" value="yjeF_cterm"/>
    <property type="match status" value="1"/>
</dbReference>
<feature type="binding site" evidence="6">
    <location>
        <position position="221"/>
    </location>
    <ligand>
        <name>(6S)-NADPHX</name>
        <dbReference type="ChEBI" id="CHEBI:64076"/>
    </ligand>
</feature>